<protein>
    <submittedName>
        <fullName evidence="1">Uncharacterized protein</fullName>
    </submittedName>
</protein>
<name>A0A182J759_ANOAO</name>
<reference evidence="1" key="1">
    <citation type="submission" date="2022-08" db="UniProtKB">
        <authorList>
            <consortium name="EnsemblMetazoa"/>
        </authorList>
    </citation>
    <scope>IDENTIFICATION</scope>
    <source>
        <strain evidence="1">EBRO</strain>
    </source>
</reference>
<proteinExistence type="predicted"/>
<organism evidence="1">
    <name type="scientific">Anopheles atroparvus</name>
    <name type="common">European mosquito</name>
    <dbReference type="NCBI Taxonomy" id="41427"/>
    <lineage>
        <taxon>Eukaryota</taxon>
        <taxon>Metazoa</taxon>
        <taxon>Ecdysozoa</taxon>
        <taxon>Arthropoda</taxon>
        <taxon>Hexapoda</taxon>
        <taxon>Insecta</taxon>
        <taxon>Pterygota</taxon>
        <taxon>Neoptera</taxon>
        <taxon>Endopterygota</taxon>
        <taxon>Diptera</taxon>
        <taxon>Nematocera</taxon>
        <taxon>Culicoidea</taxon>
        <taxon>Culicidae</taxon>
        <taxon>Anophelinae</taxon>
        <taxon>Anopheles</taxon>
    </lineage>
</organism>
<accession>A0A182J759</accession>
<dbReference type="VEuPathDB" id="VectorBase:AATE012649"/>
<dbReference type="AlphaFoldDB" id="A0A182J759"/>
<evidence type="ECO:0000313" key="1">
    <source>
        <dbReference type="EnsemblMetazoa" id="AATE012649-PA.1"/>
    </source>
</evidence>
<dbReference type="EnsemblMetazoa" id="AATE012649-RA">
    <property type="protein sequence ID" value="AATE012649-PA.1"/>
    <property type="gene ID" value="AATE012649"/>
</dbReference>
<sequence length="587" mass="63976">MAFAPLAPQPPIPASAAVVGRLDAVEATLALEVTLDDDLREADVHIEGERLIGGCGTHVQNLRLAHAERLGVFNVQRGGHLVALVVDRIRLKDERSVIATGVERDDLLELHRDGLQDAGVATAIAELLVLHAVPGQNPAVRSIAKISLLREERGTVVAFDRHFGERFSLALTLVALALILPWQTKRIAVIIVQALHLRTITSATSAIIALAATLASGSTSTTGRLTVRHTRTVTIGTVPADIPVPFGPIALLLAALLTTTTTTTLLQATLLATSTLLLSTPTAGSSSGAETKLARLREERIVELFRLAHHKPEVDQLHQSQEAFVFASDGQLVRCVPGEPLLRQLEQREALHRYVLPQRNRATYVEDRLQILSQPCHGDHVTREVEPIGEHVDVEVVQQLHDVMQKLRVRLVAVVQHVQVVGQQPIEQELQMLLAIASLIDRGLLPGASASLLDAFLILLLAGEFIVRTEAGQRHNIRIIIVFLCIFFRLAVRVMLRPVRHGTGAVDLLVVLLVLAGVLLAEPVVLAHVLHHPLLNAHRAVLEQLGAQRHQEGVQAYSSSSWRIPSTFLKSINTEWQRAVKSVTSLS</sequence>